<dbReference type="PANTHER" id="PTHR37687:SF1">
    <property type="entry name" value="AGAP006772-PA"/>
    <property type="match status" value="1"/>
</dbReference>
<accession>A0A7R9KNB8</accession>
<dbReference type="EMBL" id="OC858275">
    <property type="protein sequence ID" value="CAD7626260.1"/>
    <property type="molecule type" value="Genomic_DNA"/>
</dbReference>
<dbReference type="EMBL" id="CAJPIZ010003700">
    <property type="protein sequence ID" value="CAG2106690.1"/>
    <property type="molecule type" value="Genomic_DNA"/>
</dbReference>
<name>A0A7R9KNB8_9ACAR</name>
<proteinExistence type="predicted"/>
<dbReference type="OrthoDB" id="6515848at2759"/>
<organism evidence="2">
    <name type="scientific">Medioppia subpectinata</name>
    <dbReference type="NCBI Taxonomy" id="1979941"/>
    <lineage>
        <taxon>Eukaryota</taxon>
        <taxon>Metazoa</taxon>
        <taxon>Ecdysozoa</taxon>
        <taxon>Arthropoda</taxon>
        <taxon>Chelicerata</taxon>
        <taxon>Arachnida</taxon>
        <taxon>Acari</taxon>
        <taxon>Acariformes</taxon>
        <taxon>Sarcoptiformes</taxon>
        <taxon>Oribatida</taxon>
        <taxon>Brachypylina</taxon>
        <taxon>Oppioidea</taxon>
        <taxon>Oppiidae</taxon>
        <taxon>Medioppia</taxon>
    </lineage>
</organism>
<evidence type="ECO:0000313" key="2">
    <source>
        <dbReference type="EMBL" id="CAD7626260.1"/>
    </source>
</evidence>
<gene>
    <name evidence="2" type="ORF">OSB1V03_LOCUS6693</name>
</gene>
<dbReference type="AlphaFoldDB" id="A0A7R9KNB8"/>
<dbReference type="InterPro" id="IPR038875">
    <property type="entry name" value="PLA2_conodipine-like"/>
</dbReference>
<sequence length="360" mass="41347">MTAKNKRSSPSMEQPLSDDSIDDNNNNNENIITYPIENIEEKSELRISETPDKYNQQMDEWLRREYYENIAKALATMRRKRSEEEFDFNPNNDENDGINAIEDSDFIADNLIANDIKESDNEETNEIDIDSQRFSRINTKLESIEDSLLSEAIGLIRETAQKGSQSEAESNKIENRLNAAYNIEDMRTILDDLHKTVDKINVENDRNNDLIETANREVATDLIDNQIDYQNTNDLVNSLSKSESVNNCFAIEMFSSDCSSVADLMPNSRLRESFTEACNWHHICYTCGEVYGLLSSDCDSGFLEASRLACNDSPSCETFSRLVLTPLRQSRVFYKSSVPKTCFQYQCIKDYLFDSQNNKR</sequence>
<evidence type="ECO:0000313" key="3">
    <source>
        <dbReference type="Proteomes" id="UP000759131"/>
    </source>
</evidence>
<evidence type="ECO:0000256" key="1">
    <source>
        <dbReference type="SAM" id="MobiDB-lite"/>
    </source>
</evidence>
<feature type="region of interest" description="Disordered" evidence="1">
    <location>
        <begin position="1"/>
        <end position="29"/>
    </location>
</feature>
<dbReference type="PANTHER" id="PTHR37687">
    <property type="entry name" value="AGAP006772-PA"/>
    <property type="match status" value="1"/>
</dbReference>
<keyword evidence="3" id="KW-1185">Reference proteome</keyword>
<protein>
    <submittedName>
        <fullName evidence="2">Uncharacterized protein</fullName>
    </submittedName>
</protein>
<dbReference type="Proteomes" id="UP000759131">
    <property type="component" value="Unassembled WGS sequence"/>
</dbReference>
<reference evidence="2" key="1">
    <citation type="submission" date="2020-11" db="EMBL/GenBank/DDBJ databases">
        <authorList>
            <person name="Tran Van P."/>
        </authorList>
    </citation>
    <scope>NUCLEOTIDE SEQUENCE</scope>
</reference>